<evidence type="ECO:0000256" key="4">
    <source>
        <dbReference type="ARBA" id="ARBA00023186"/>
    </source>
</evidence>
<comment type="subcellular location">
    <subcellularLocation>
        <location evidence="2">Cytoplasm</location>
    </subcellularLocation>
    <subcellularLocation>
        <location evidence="1">Nucleus</location>
    </subcellularLocation>
</comment>
<evidence type="ECO:0000256" key="6">
    <source>
        <dbReference type="SAM" id="MobiDB-lite"/>
    </source>
</evidence>
<dbReference type="PANTHER" id="PTHR44313">
    <property type="entry name" value="DNAJ HOMOLOG SUBFAMILY C MEMBER 17"/>
    <property type="match status" value="1"/>
</dbReference>
<feature type="compositionally biased region" description="Basic and acidic residues" evidence="6">
    <location>
        <begin position="217"/>
        <end position="227"/>
    </location>
</feature>
<proteinExistence type="predicted"/>
<protein>
    <recommendedName>
        <fullName evidence="7">J domain-containing protein</fullName>
    </recommendedName>
</protein>
<dbReference type="AlphaFoldDB" id="A0AAX6MMJ4"/>
<feature type="compositionally biased region" description="Low complexity" evidence="6">
    <location>
        <begin position="278"/>
        <end position="301"/>
    </location>
</feature>
<evidence type="ECO:0000256" key="1">
    <source>
        <dbReference type="ARBA" id="ARBA00004123"/>
    </source>
</evidence>
<dbReference type="Proteomes" id="UP001369815">
    <property type="component" value="Unassembled WGS sequence"/>
</dbReference>
<evidence type="ECO:0000256" key="2">
    <source>
        <dbReference type="ARBA" id="ARBA00004496"/>
    </source>
</evidence>
<evidence type="ECO:0000256" key="5">
    <source>
        <dbReference type="ARBA" id="ARBA00023242"/>
    </source>
</evidence>
<evidence type="ECO:0000313" key="9">
    <source>
        <dbReference type="Proteomes" id="UP001369815"/>
    </source>
</evidence>
<organism evidence="8 9">
    <name type="scientific">Daldinia eschscholtzii</name>
    <dbReference type="NCBI Taxonomy" id="292717"/>
    <lineage>
        <taxon>Eukaryota</taxon>
        <taxon>Fungi</taxon>
        <taxon>Dikarya</taxon>
        <taxon>Ascomycota</taxon>
        <taxon>Pezizomycotina</taxon>
        <taxon>Sordariomycetes</taxon>
        <taxon>Xylariomycetidae</taxon>
        <taxon>Xylariales</taxon>
        <taxon>Hypoxylaceae</taxon>
        <taxon>Daldinia</taxon>
    </lineage>
</organism>
<feature type="compositionally biased region" description="Basic and acidic residues" evidence="6">
    <location>
        <begin position="320"/>
        <end position="331"/>
    </location>
</feature>
<reference evidence="8 9" key="1">
    <citation type="journal article" date="2024" name="Front Chem Biol">
        <title>Unveiling the potential of Daldinia eschscholtzii MFLUCC 19-0629 through bioactivity and bioinformatics studies for enhanced sustainable agriculture production.</title>
        <authorList>
            <person name="Brooks S."/>
            <person name="Weaver J.A."/>
            <person name="Klomchit A."/>
            <person name="Alharthi S.A."/>
            <person name="Onlamun T."/>
            <person name="Nurani R."/>
            <person name="Vong T.K."/>
            <person name="Alberti F."/>
            <person name="Greco C."/>
        </authorList>
    </citation>
    <scope>NUCLEOTIDE SEQUENCE [LARGE SCALE GENOMIC DNA]</scope>
    <source>
        <strain evidence="8">MFLUCC 19-0629</strain>
    </source>
</reference>
<evidence type="ECO:0000259" key="7">
    <source>
        <dbReference type="PROSITE" id="PS50076"/>
    </source>
</evidence>
<keyword evidence="5" id="KW-0539">Nucleus</keyword>
<feature type="compositionally biased region" description="Low complexity" evidence="6">
    <location>
        <begin position="332"/>
        <end position="346"/>
    </location>
</feature>
<gene>
    <name evidence="8" type="ORF">Daesc_005706</name>
</gene>
<dbReference type="GO" id="GO:0000390">
    <property type="term" value="P:spliceosomal complex disassembly"/>
    <property type="evidence" value="ECO:0007669"/>
    <property type="project" value="TreeGrafter"/>
</dbReference>
<accession>A0AAX6MMJ4</accession>
<feature type="compositionally biased region" description="Basic residues" evidence="6">
    <location>
        <begin position="228"/>
        <end position="239"/>
    </location>
</feature>
<evidence type="ECO:0000313" key="8">
    <source>
        <dbReference type="EMBL" id="KAK6953402.1"/>
    </source>
</evidence>
<dbReference type="InterPro" id="IPR036869">
    <property type="entry name" value="J_dom_sf"/>
</dbReference>
<dbReference type="PRINTS" id="PR00625">
    <property type="entry name" value="JDOMAIN"/>
</dbReference>
<dbReference type="InterPro" id="IPR001623">
    <property type="entry name" value="DnaJ_domain"/>
</dbReference>
<keyword evidence="4" id="KW-0143">Chaperone</keyword>
<dbReference type="PANTHER" id="PTHR44313:SF1">
    <property type="entry name" value="DNAJ HOMOLOG SUBFAMILY C MEMBER 17"/>
    <property type="match status" value="1"/>
</dbReference>
<dbReference type="GO" id="GO:0005737">
    <property type="term" value="C:cytoplasm"/>
    <property type="evidence" value="ECO:0007669"/>
    <property type="project" value="UniProtKB-SubCell"/>
</dbReference>
<evidence type="ECO:0000256" key="3">
    <source>
        <dbReference type="ARBA" id="ARBA00022490"/>
    </source>
</evidence>
<comment type="caution">
    <text evidence="8">The sequence shown here is derived from an EMBL/GenBank/DDBJ whole genome shotgun (WGS) entry which is preliminary data.</text>
</comment>
<dbReference type="SUPFAM" id="SSF46565">
    <property type="entry name" value="Chaperone J-domain"/>
    <property type="match status" value="1"/>
</dbReference>
<dbReference type="CDD" id="cd06257">
    <property type="entry name" value="DnaJ"/>
    <property type="match status" value="1"/>
</dbReference>
<sequence>MDKSDLILYAKEYATTQDLYELLGVTSDTPKEDIHRAWRKRSLKYHPDKAGANFDPAKWELFERARDILSDAPAREVYDSQRSAAILREEQRRAMDAKKRAMVEDLEARERGAVKRPRGDGDGPTMSEAERRRLVEAGKRRLEERQRLMREAEEREKQRESELKAQASKEDQEKAQPEEQSGRRKTTDATSTTESKMDIDPEPPAKNTDGYDDQIADLERRLQEARQRKAAKREKKAGRKNGDEKLKTQETTIPTPDTSQEPQADKRKDTSSSEAPKTFSFSASTGASTSTNGNTATSNTSKPRAKGDFSSTMARLRAAQAEKEARKKAEEAAAASATATASGVST</sequence>
<keyword evidence="3" id="KW-0963">Cytoplasm</keyword>
<feature type="domain" description="J" evidence="7">
    <location>
        <begin position="18"/>
        <end position="82"/>
    </location>
</feature>
<feature type="region of interest" description="Disordered" evidence="6">
    <location>
        <begin position="93"/>
        <end position="346"/>
    </location>
</feature>
<name>A0AAX6MMJ4_9PEZI</name>
<feature type="compositionally biased region" description="Basic and acidic residues" evidence="6">
    <location>
        <begin position="128"/>
        <end position="187"/>
    </location>
</feature>
<dbReference type="Gene3D" id="1.10.287.110">
    <property type="entry name" value="DnaJ domain"/>
    <property type="match status" value="1"/>
</dbReference>
<dbReference type="Pfam" id="PF00226">
    <property type="entry name" value="DnaJ"/>
    <property type="match status" value="1"/>
</dbReference>
<dbReference type="PROSITE" id="PS50076">
    <property type="entry name" value="DNAJ_2"/>
    <property type="match status" value="1"/>
</dbReference>
<feature type="compositionally biased region" description="Polar residues" evidence="6">
    <location>
        <begin position="249"/>
        <end position="262"/>
    </location>
</feature>
<dbReference type="SMART" id="SM00271">
    <property type="entry name" value="DnaJ"/>
    <property type="match status" value="1"/>
</dbReference>
<dbReference type="GO" id="GO:0005681">
    <property type="term" value="C:spliceosomal complex"/>
    <property type="evidence" value="ECO:0007669"/>
    <property type="project" value="TreeGrafter"/>
</dbReference>
<keyword evidence="9" id="KW-1185">Reference proteome</keyword>
<dbReference type="EMBL" id="JBANMG010000005">
    <property type="protein sequence ID" value="KAK6953402.1"/>
    <property type="molecule type" value="Genomic_DNA"/>
</dbReference>
<feature type="compositionally biased region" description="Basic and acidic residues" evidence="6">
    <location>
        <begin position="93"/>
        <end position="121"/>
    </location>
</feature>
<dbReference type="InterPro" id="IPR052094">
    <property type="entry name" value="Pre-mRNA-splicing_ERAD"/>
</dbReference>